<dbReference type="PROSITE" id="PS51257">
    <property type="entry name" value="PROKAR_LIPOPROTEIN"/>
    <property type="match status" value="1"/>
</dbReference>
<dbReference type="AlphaFoldDB" id="A0A143YJR1"/>
<dbReference type="RefSeq" id="WP_087032756.1">
    <property type="nucleotide sequence ID" value="NZ_FJNE01000003.1"/>
</dbReference>
<evidence type="ECO:0000313" key="2">
    <source>
        <dbReference type="EMBL" id="CZQ91006.1"/>
    </source>
</evidence>
<protein>
    <recommendedName>
        <fullName evidence="4">DUF4352 domain-containing protein</fullName>
    </recommendedName>
</protein>
<accession>A0A143YJR1</accession>
<gene>
    <name evidence="2" type="ORF">Tpal_1344</name>
</gene>
<proteinExistence type="predicted"/>
<evidence type="ECO:0000256" key="1">
    <source>
        <dbReference type="SAM" id="SignalP"/>
    </source>
</evidence>
<keyword evidence="1" id="KW-0732">Signal</keyword>
<dbReference type="EMBL" id="FJNE01000003">
    <property type="protein sequence ID" value="CZQ91006.1"/>
    <property type="molecule type" value="Genomic_DNA"/>
</dbReference>
<dbReference type="STRING" id="140314.SAMN04488076_11477"/>
<dbReference type="Proteomes" id="UP000242754">
    <property type="component" value="Unassembled WGS sequence"/>
</dbReference>
<dbReference type="SUPFAM" id="SSF81982">
    <property type="entry name" value="Antigen MPT63/MPB63 (immunoprotective extracellular protein)"/>
    <property type="match status" value="1"/>
</dbReference>
<reference evidence="2 3" key="1">
    <citation type="submission" date="2016-02" db="EMBL/GenBank/DDBJ databases">
        <authorList>
            <person name="Wen L."/>
            <person name="He K."/>
            <person name="Yang H."/>
        </authorList>
    </citation>
    <scope>NUCLEOTIDE SEQUENCE [LARGE SCALE GENOMIC DNA]</scope>
    <source>
        <strain evidence="2">Trichococcus palustris</strain>
    </source>
</reference>
<evidence type="ECO:0000313" key="3">
    <source>
        <dbReference type="Proteomes" id="UP000242754"/>
    </source>
</evidence>
<feature type="signal peptide" evidence="1">
    <location>
        <begin position="1"/>
        <end position="18"/>
    </location>
</feature>
<sequence length="284" mass="30965">MRKSLWLLTIMSVSILGACQNDSNPTAESTSLAEKTSVPTNQNNENATIIFTSGVRNGITRGDKHNYFAVEGIAEGYDHVTTIIEGTAVDFRDTNNTWGFDYPYPGPSVKTEITFTTDTSISYGDTGIALAELEHDSYITITFVPNDDPIVTQPSFKVNEGESQSFSNDTAGISELVTITSIKEIDAIAALNPLGDKLLEVKIDYVNNGTAETYIAPNYFTAVDGDGKFLPLRYTHFWLHTVAPGQSFTDTAYFDISGDGPYSVQFFDGAWLDLDGTTSPVNNL</sequence>
<organism evidence="2 3">
    <name type="scientific">Trichococcus palustris</name>
    <dbReference type="NCBI Taxonomy" id="140314"/>
    <lineage>
        <taxon>Bacteria</taxon>
        <taxon>Bacillati</taxon>
        <taxon>Bacillota</taxon>
        <taxon>Bacilli</taxon>
        <taxon>Lactobacillales</taxon>
        <taxon>Carnobacteriaceae</taxon>
        <taxon>Trichococcus</taxon>
    </lineage>
</organism>
<evidence type="ECO:0008006" key="4">
    <source>
        <dbReference type="Google" id="ProtNLM"/>
    </source>
</evidence>
<name>A0A143YJR1_9LACT</name>
<dbReference type="OrthoDB" id="2165403at2"/>
<feature type="chain" id="PRO_5039597212" description="DUF4352 domain-containing protein" evidence="1">
    <location>
        <begin position="19"/>
        <end position="284"/>
    </location>
</feature>
<keyword evidence="3" id="KW-1185">Reference proteome</keyword>